<dbReference type="Proteomes" id="UP000054262">
    <property type="component" value="Unassembled WGS sequence"/>
</dbReference>
<keyword evidence="4" id="KW-0501">Molybdenum cofactor biosynthesis</keyword>
<dbReference type="GO" id="GO:0061799">
    <property type="term" value="F:cyclic pyranopterin monophosphate synthase activity"/>
    <property type="evidence" value="ECO:0007669"/>
    <property type="project" value="UniProtKB-EC"/>
</dbReference>
<dbReference type="InterPro" id="IPR002820">
    <property type="entry name" value="Mopterin_CF_biosynth-C_dom"/>
</dbReference>
<dbReference type="AlphaFoldDB" id="A0P4L7"/>
<keyword evidence="5" id="KW-0456">Lyase</keyword>
<comment type="catalytic activity">
    <reaction evidence="1">
        <text>(8S)-3',8-cyclo-7,8-dihydroguanosine 5'-triphosphate = cyclic pyranopterin phosphate + diphosphate</text>
        <dbReference type="Rhea" id="RHEA:49580"/>
        <dbReference type="ChEBI" id="CHEBI:33019"/>
        <dbReference type="ChEBI" id="CHEBI:59648"/>
        <dbReference type="ChEBI" id="CHEBI:131766"/>
        <dbReference type="EC" id="4.6.1.17"/>
    </reaction>
</comment>
<evidence type="ECO:0000256" key="4">
    <source>
        <dbReference type="ARBA" id="ARBA00023150"/>
    </source>
</evidence>
<dbReference type="EMBL" id="AAUX01000001">
    <property type="protein sequence ID" value="EAV46477.1"/>
    <property type="molecule type" value="Genomic_DNA"/>
</dbReference>
<dbReference type="OrthoDB" id="9794429at2"/>
<dbReference type="Pfam" id="PF01967">
    <property type="entry name" value="MoaC"/>
    <property type="match status" value="1"/>
</dbReference>
<gene>
    <name evidence="8" type="ORF">MB2181_00350</name>
</gene>
<comment type="pathway">
    <text evidence="2">Cofactor biosynthesis; molybdopterin biosynthesis.</text>
</comment>
<dbReference type="InterPro" id="IPR023045">
    <property type="entry name" value="MoaC"/>
</dbReference>
<evidence type="ECO:0000259" key="7">
    <source>
        <dbReference type="Pfam" id="PF01967"/>
    </source>
</evidence>
<keyword evidence="9" id="KW-1185">Reference proteome</keyword>
<evidence type="ECO:0000256" key="1">
    <source>
        <dbReference type="ARBA" id="ARBA00001637"/>
    </source>
</evidence>
<evidence type="ECO:0000313" key="9">
    <source>
        <dbReference type="Proteomes" id="UP000054262"/>
    </source>
</evidence>
<evidence type="ECO:0000256" key="6">
    <source>
        <dbReference type="ARBA" id="ARBA00055087"/>
    </source>
</evidence>
<dbReference type="CDD" id="cd01420">
    <property type="entry name" value="MoaC_PE"/>
    <property type="match status" value="1"/>
</dbReference>
<dbReference type="InterPro" id="IPR036522">
    <property type="entry name" value="MoaC_sf"/>
</dbReference>
<dbReference type="NCBIfam" id="TIGR00581">
    <property type="entry name" value="moaC"/>
    <property type="match status" value="1"/>
</dbReference>
<sequence>MLTHIDENGNARMVDISEKNKTSRIAEAQGTILTSKKIIQSVMEDNNKKGDVLTVAKIAGIQAAKKTSELIPLCHDISLDSISIDFKICETNYEIQCVAVAKCSGSTGVEMEAMTAVSISLLTIYDMCKGIDKGMIIRNVGLSKKAGGASGTWGK</sequence>
<comment type="caution">
    <text evidence="8">The sequence shown here is derived from an EMBL/GenBank/DDBJ whole genome shotgun (WGS) entry which is preliminary data.</text>
</comment>
<proteinExistence type="predicted"/>
<dbReference type="InterPro" id="IPR047594">
    <property type="entry name" value="MoaC_bact/euk"/>
</dbReference>
<accession>A0P4L7</accession>
<dbReference type="InterPro" id="IPR050105">
    <property type="entry name" value="MoCo_biosynth_MoaA/MoaC"/>
</dbReference>
<protein>
    <recommendedName>
        <fullName evidence="3">cyclic pyranopterin monophosphate synthase</fullName>
        <ecNumber evidence="3">4.6.1.17</ecNumber>
    </recommendedName>
</protein>
<dbReference type="Gene3D" id="3.30.70.640">
    <property type="entry name" value="Molybdopterin cofactor biosynthesis C (MoaC) domain"/>
    <property type="match status" value="1"/>
</dbReference>
<name>A0P4L7_9PROT</name>
<evidence type="ECO:0000313" key="8">
    <source>
        <dbReference type="EMBL" id="EAV46477.1"/>
    </source>
</evidence>
<dbReference type="UniPathway" id="UPA00344"/>
<evidence type="ECO:0000256" key="2">
    <source>
        <dbReference type="ARBA" id="ARBA00005046"/>
    </source>
</evidence>
<evidence type="ECO:0000256" key="5">
    <source>
        <dbReference type="ARBA" id="ARBA00023239"/>
    </source>
</evidence>
<feature type="domain" description="Molybdopterin cofactor biosynthesis C (MoaC)" evidence="7">
    <location>
        <begin position="13"/>
        <end position="148"/>
    </location>
</feature>
<evidence type="ECO:0000256" key="3">
    <source>
        <dbReference type="ARBA" id="ARBA00012575"/>
    </source>
</evidence>
<organism evidence="8 9">
    <name type="scientific">Methylophilales bacterium HTCC2181</name>
    <dbReference type="NCBI Taxonomy" id="383631"/>
    <lineage>
        <taxon>Bacteria</taxon>
        <taxon>Pseudomonadati</taxon>
        <taxon>Pseudomonadota</taxon>
        <taxon>Betaproteobacteria</taxon>
        <taxon>Nitrosomonadales</taxon>
        <taxon>OM43 clade</taxon>
    </lineage>
</organism>
<dbReference type="PANTHER" id="PTHR22960">
    <property type="entry name" value="MOLYBDOPTERIN COFACTOR SYNTHESIS PROTEIN A"/>
    <property type="match status" value="1"/>
</dbReference>
<dbReference type="NCBIfam" id="NF006870">
    <property type="entry name" value="PRK09364.1"/>
    <property type="match status" value="1"/>
</dbReference>
<reference evidence="8 9" key="1">
    <citation type="submission" date="2006-11" db="EMBL/GenBank/DDBJ databases">
        <authorList>
            <person name="Giovannoni S."/>
            <person name="Vergin K."/>
            <person name="Ferriera S."/>
            <person name="Johnson J."/>
            <person name="Kravitz S."/>
            <person name="Beeson K."/>
            <person name="Sutton G."/>
            <person name="Rogers Y.-H."/>
            <person name="Friedman R."/>
            <person name="Frazier M."/>
            <person name="Venter J.C."/>
        </authorList>
    </citation>
    <scope>NUCLEOTIDE SEQUENCE [LARGE SCALE GENOMIC DNA]</scope>
    <source>
        <strain evidence="8 9">HTCC2181</strain>
    </source>
</reference>
<dbReference type="EC" id="4.6.1.17" evidence="3"/>
<comment type="function">
    <text evidence="6">Catalyzes the conversion of (8S)-3',8-cyclo-7,8-dihydroguanosine 5'-triphosphate to cyclic pyranopterin monophosphate (cPMP).</text>
</comment>
<dbReference type="SUPFAM" id="SSF55040">
    <property type="entry name" value="Molybdenum cofactor biosynthesis protein C, MoaC"/>
    <property type="match status" value="1"/>
</dbReference>
<dbReference type="GO" id="GO:0006777">
    <property type="term" value="P:Mo-molybdopterin cofactor biosynthetic process"/>
    <property type="evidence" value="ECO:0007669"/>
    <property type="project" value="UniProtKB-KW"/>
</dbReference>